<organism evidence="1 2">
    <name type="scientific">Blastochloris tepida</name>
    <dbReference type="NCBI Taxonomy" id="2233851"/>
    <lineage>
        <taxon>Bacteria</taxon>
        <taxon>Pseudomonadati</taxon>
        <taxon>Pseudomonadota</taxon>
        <taxon>Alphaproteobacteria</taxon>
        <taxon>Hyphomicrobiales</taxon>
        <taxon>Blastochloridaceae</taxon>
        <taxon>Blastochloris</taxon>
    </lineage>
</organism>
<accession>A0A348FZA0</accession>
<dbReference type="KEGG" id="blag:BLTE_13180"/>
<protein>
    <submittedName>
        <fullName evidence="1">Uncharacterized protein</fullName>
    </submittedName>
</protein>
<dbReference type="Proteomes" id="UP000266934">
    <property type="component" value="Chromosome"/>
</dbReference>
<evidence type="ECO:0000313" key="2">
    <source>
        <dbReference type="Proteomes" id="UP000266934"/>
    </source>
</evidence>
<sequence>MRRDLVEGTNTLDTTGAAMAVLRYEFMKSGGAKMRFGGDTALTAGVFGAGTVPTSASQLAEGSRIQVPVPTDGGSDDTIGALKALGGPLYVKWAPSAADAAFAGAGATDQDKARSDPTNTKHLSAGEFWPIAVPPGWWINVVDAPSSDA</sequence>
<gene>
    <name evidence="1" type="ORF">BLTE_13180</name>
</gene>
<dbReference type="AlphaFoldDB" id="A0A348FZA0"/>
<reference evidence="1 2" key="1">
    <citation type="submission" date="2018-08" db="EMBL/GenBank/DDBJ databases">
        <title>Complete genome sequencing of Blastochloris tepida GI.</title>
        <authorList>
            <person name="Tsukatani Y."/>
            <person name="Mori H."/>
        </authorList>
    </citation>
    <scope>NUCLEOTIDE SEQUENCE [LARGE SCALE GENOMIC DNA]</scope>
    <source>
        <strain evidence="1 2">GI</strain>
    </source>
</reference>
<name>A0A348FZA0_9HYPH</name>
<proteinExistence type="predicted"/>
<dbReference type="EMBL" id="AP018907">
    <property type="protein sequence ID" value="BBF92633.1"/>
    <property type="molecule type" value="Genomic_DNA"/>
</dbReference>
<evidence type="ECO:0000313" key="1">
    <source>
        <dbReference type="EMBL" id="BBF92633.1"/>
    </source>
</evidence>
<keyword evidence="2" id="KW-1185">Reference proteome</keyword>